<keyword evidence="2" id="KW-0939">Gibberellin signaling pathway</keyword>
<dbReference type="Pfam" id="PF02704">
    <property type="entry name" value="GASA"/>
    <property type="match status" value="1"/>
</dbReference>
<reference evidence="5" key="2">
    <citation type="submission" date="2025-08" db="UniProtKB">
        <authorList>
            <consortium name="RefSeq"/>
        </authorList>
    </citation>
    <scope>IDENTIFICATION</scope>
    <source>
        <tissue evidence="5">Leaf</tissue>
    </source>
</reference>
<protein>
    <submittedName>
        <fullName evidence="5">Gibberellin-regulated protein 12-like</fullName>
    </submittedName>
</protein>
<dbReference type="PANTHER" id="PTHR23201">
    <property type="entry name" value="EXTENSIN, PROLINE-RICH PROTEIN"/>
    <property type="match status" value="1"/>
</dbReference>
<sequence>MAKPIVVFIVSCLLLAIQFSNAEELQSPGEAPAIYKKMGGEGSLRPEECPAECQRRCSETSHKKPCLFYCNKCCNTCLCVPSGTYGHKKECPCDDNWETKEGEPKCP</sequence>
<evidence type="ECO:0000256" key="1">
    <source>
        <dbReference type="ARBA" id="ARBA00010582"/>
    </source>
</evidence>
<organism evidence="4 5">
    <name type="scientific">Camelina sativa</name>
    <name type="common">False flax</name>
    <name type="synonym">Myagrum sativum</name>
    <dbReference type="NCBI Taxonomy" id="90675"/>
    <lineage>
        <taxon>Eukaryota</taxon>
        <taxon>Viridiplantae</taxon>
        <taxon>Streptophyta</taxon>
        <taxon>Embryophyta</taxon>
        <taxon>Tracheophyta</taxon>
        <taxon>Spermatophyta</taxon>
        <taxon>Magnoliopsida</taxon>
        <taxon>eudicotyledons</taxon>
        <taxon>Gunneridae</taxon>
        <taxon>Pentapetalae</taxon>
        <taxon>rosids</taxon>
        <taxon>malvids</taxon>
        <taxon>Brassicales</taxon>
        <taxon>Brassicaceae</taxon>
        <taxon>Camelineae</taxon>
        <taxon>Camelina</taxon>
    </lineage>
</organism>
<feature type="signal peptide" evidence="3">
    <location>
        <begin position="1"/>
        <end position="22"/>
    </location>
</feature>
<dbReference type="InterPro" id="IPR003854">
    <property type="entry name" value="GASA"/>
</dbReference>
<evidence type="ECO:0000256" key="2">
    <source>
        <dbReference type="ARBA" id="ARBA00022941"/>
    </source>
</evidence>
<dbReference type="RefSeq" id="XP_019101080.1">
    <property type="nucleotide sequence ID" value="XM_019245535.1"/>
</dbReference>
<accession>A0ABM1RPZ2</accession>
<evidence type="ECO:0000313" key="4">
    <source>
        <dbReference type="Proteomes" id="UP000694864"/>
    </source>
</evidence>
<dbReference type="Proteomes" id="UP000694864">
    <property type="component" value="Chromosome 5"/>
</dbReference>
<evidence type="ECO:0000313" key="5">
    <source>
        <dbReference type="RefSeq" id="XP_019101080.1"/>
    </source>
</evidence>
<dbReference type="GeneID" id="109133006"/>
<keyword evidence="3" id="KW-0732">Signal</keyword>
<comment type="similarity">
    <text evidence="1">Belongs to the GASA family.</text>
</comment>
<proteinExistence type="inferred from homology"/>
<reference evidence="4" key="1">
    <citation type="journal article" date="2014" name="Nat. Commun.">
        <title>The emerging biofuel crop Camelina sativa retains a highly undifferentiated hexaploid genome structure.</title>
        <authorList>
            <person name="Kagale S."/>
            <person name="Koh C."/>
            <person name="Nixon J."/>
            <person name="Bollina V."/>
            <person name="Clarke W.E."/>
            <person name="Tuteja R."/>
            <person name="Spillane C."/>
            <person name="Robinson S.J."/>
            <person name="Links M.G."/>
            <person name="Clarke C."/>
            <person name="Higgins E.E."/>
            <person name="Huebert T."/>
            <person name="Sharpe A.G."/>
            <person name="Parkin I.A."/>
        </authorList>
    </citation>
    <scope>NUCLEOTIDE SEQUENCE [LARGE SCALE GENOMIC DNA]</scope>
    <source>
        <strain evidence="4">cv. DH55</strain>
    </source>
</reference>
<gene>
    <name evidence="5" type="primary">LOC109133006</name>
</gene>
<evidence type="ECO:0000256" key="3">
    <source>
        <dbReference type="SAM" id="SignalP"/>
    </source>
</evidence>
<dbReference type="PANTHER" id="PTHR23201:SF92">
    <property type="entry name" value="GIBBERELLIN-REGULATED PROTEIN 12"/>
    <property type="match status" value="1"/>
</dbReference>
<name>A0ABM1RPZ2_CAMSA</name>
<feature type="chain" id="PRO_5047079310" evidence="3">
    <location>
        <begin position="23"/>
        <end position="107"/>
    </location>
</feature>
<keyword evidence="4" id="KW-1185">Reference proteome</keyword>